<proteinExistence type="predicted"/>
<evidence type="ECO:0000313" key="2">
    <source>
        <dbReference type="Proteomes" id="UP000593565"/>
    </source>
</evidence>
<accession>A0A7J6ARS7</accession>
<organism evidence="1 2">
    <name type="scientific">Ameiurus melas</name>
    <name type="common">Black bullhead</name>
    <name type="synonym">Silurus melas</name>
    <dbReference type="NCBI Taxonomy" id="219545"/>
    <lineage>
        <taxon>Eukaryota</taxon>
        <taxon>Metazoa</taxon>
        <taxon>Chordata</taxon>
        <taxon>Craniata</taxon>
        <taxon>Vertebrata</taxon>
        <taxon>Euteleostomi</taxon>
        <taxon>Actinopterygii</taxon>
        <taxon>Neopterygii</taxon>
        <taxon>Teleostei</taxon>
        <taxon>Ostariophysi</taxon>
        <taxon>Siluriformes</taxon>
        <taxon>Ictaluridae</taxon>
        <taxon>Ameiurus</taxon>
    </lineage>
</organism>
<dbReference type="Proteomes" id="UP000593565">
    <property type="component" value="Unassembled WGS sequence"/>
</dbReference>
<evidence type="ECO:0000313" key="1">
    <source>
        <dbReference type="EMBL" id="KAF4084208.1"/>
    </source>
</evidence>
<comment type="caution">
    <text evidence="1">The sequence shown here is derived from an EMBL/GenBank/DDBJ whole genome shotgun (WGS) entry which is preliminary data.</text>
</comment>
<dbReference type="AlphaFoldDB" id="A0A7J6ARS7"/>
<name>A0A7J6ARS7_AMEME</name>
<protein>
    <submittedName>
        <fullName evidence="1">Uncharacterized protein</fullName>
    </submittedName>
</protein>
<keyword evidence="2" id="KW-1185">Reference proteome</keyword>
<dbReference type="EMBL" id="JAAGNN010000010">
    <property type="protein sequence ID" value="KAF4084208.1"/>
    <property type="molecule type" value="Genomic_DNA"/>
</dbReference>
<sequence length="89" mass="9617">MANIKGPALPLWADWALKCQTRLGIQAVFGVAEGLMVNSLRSSQLTAPGDESVRMQEEQCQMLLTECTHSCHSITLDDLTICPPGGPYA</sequence>
<gene>
    <name evidence="1" type="ORF">AMELA_G00126240</name>
</gene>
<reference evidence="1 2" key="1">
    <citation type="submission" date="2020-02" db="EMBL/GenBank/DDBJ databases">
        <title>A chromosome-scale genome assembly of the black bullhead catfish (Ameiurus melas).</title>
        <authorList>
            <person name="Wen M."/>
            <person name="Zham M."/>
            <person name="Cabau C."/>
            <person name="Klopp C."/>
            <person name="Donnadieu C."/>
            <person name="Roques C."/>
            <person name="Bouchez O."/>
            <person name="Lampietro C."/>
            <person name="Jouanno E."/>
            <person name="Herpin A."/>
            <person name="Louis A."/>
            <person name="Berthelot C."/>
            <person name="Parey E."/>
            <person name="Roest-Crollius H."/>
            <person name="Braasch I."/>
            <person name="Postlethwait J."/>
            <person name="Robinson-Rechavi M."/>
            <person name="Echchiki A."/>
            <person name="Begum T."/>
            <person name="Montfort J."/>
            <person name="Schartl M."/>
            <person name="Bobe J."/>
            <person name="Guiguen Y."/>
        </authorList>
    </citation>
    <scope>NUCLEOTIDE SEQUENCE [LARGE SCALE GENOMIC DNA]</scope>
    <source>
        <strain evidence="1">M_S1</strain>
        <tissue evidence="1">Blood</tissue>
    </source>
</reference>